<evidence type="ECO:0000313" key="1">
    <source>
        <dbReference type="EMBL" id="KAK1759517.1"/>
    </source>
</evidence>
<comment type="caution">
    <text evidence="1">The sequence shown here is derived from an EMBL/GenBank/DDBJ whole genome shotgun (WGS) entry which is preliminary data.</text>
</comment>
<gene>
    <name evidence="1" type="ORF">QBC47DRAFT_109409</name>
</gene>
<dbReference type="EMBL" id="MU839828">
    <property type="protein sequence ID" value="KAK1759517.1"/>
    <property type="molecule type" value="Genomic_DNA"/>
</dbReference>
<name>A0AAJ0BME4_9PEZI</name>
<proteinExistence type="predicted"/>
<organism evidence="1 2">
    <name type="scientific">Echria macrotheca</name>
    <dbReference type="NCBI Taxonomy" id="438768"/>
    <lineage>
        <taxon>Eukaryota</taxon>
        <taxon>Fungi</taxon>
        <taxon>Dikarya</taxon>
        <taxon>Ascomycota</taxon>
        <taxon>Pezizomycotina</taxon>
        <taxon>Sordariomycetes</taxon>
        <taxon>Sordariomycetidae</taxon>
        <taxon>Sordariales</taxon>
        <taxon>Schizotheciaceae</taxon>
        <taxon>Echria</taxon>
    </lineage>
</organism>
<dbReference type="Proteomes" id="UP001239445">
    <property type="component" value="Unassembled WGS sequence"/>
</dbReference>
<reference evidence="1" key="1">
    <citation type="submission" date="2023-06" db="EMBL/GenBank/DDBJ databases">
        <title>Genome-scale phylogeny and comparative genomics of the fungal order Sordariales.</title>
        <authorList>
            <consortium name="Lawrence Berkeley National Laboratory"/>
            <person name="Hensen N."/>
            <person name="Bonometti L."/>
            <person name="Westerberg I."/>
            <person name="Brannstrom I.O."/>
            <person name="Guillou S."/>
            <person name="Cros-Aarteil S."/>
            <person name="Calhoun S."/>
            <person name="Haridas S."/>
            <person name="Kuo A."/>
            <person name="Mondo S."/>
            <person name="Pangilinan J."/>
            <person name="Riley R."/>
            <person name="Labutti K."/>
            <person name="Andreopoulos B."/>
            <person name="Lipzen A."/>
            <person name="Chen C."/>
            <person name="Yanf M."/>
            <person name="Daum C."/>
            <person name="Ng V."/>
            <person name="Clum A."/>
            <person name="Steindorff A."/>
            <person name="Ohm R."/>
            <person name="Martin F."/>
            <person name="Silar P."/>
            <person name="Natvig D."/>
            <person name="Lalanne C."/>
            <person name="Gautier V."/>
            <person name="Ament-Velasquez S.L."/>
            <person name="Kruys A."/>
            <person name="Hutchinson M.I."/>
            <person name="Powell A.J."/>
            <person name="Barry K."/>
            <person name="Miller A.N."/>
            <person name="Grigoriev I.V."/>
            <person name="Debuchy R."/>
            <person name="Gladieux P."/>
            <person name="Thoren M.H."/>
            <person name="Johannesson H."/>
        </authorList>
    </citation>
    <scope>NUCLEOTIDE SEQUENCE</scope>
    <source>
        <strain evidence="1">PSN4</strain>
    </source>
</reference>
<dbReference type="AlphaFoldDB" id="A0AAJ0BME4"/>
<accession>A0AAJ0BME4</accession>
<evidence type="ECO:0000313" key="2">
    <source>
        <dbReference type="Proteomes" id="UP001239445"/>
    </source>
</evidence>
<protein>
    <submittedName>
        <fullName evidence="1">Uncharacterized protein</fullName>
    </submittedName>
</protein>
<sequence length="215" mass="24097">MANVIESPIQFERDLRSANKEWKRTKDSAEKWSRGCDPSPGVRLDLATFEPITGSEGQQAKVRPRSKYCDNGYHPKKTQNMVKMRKAHNAPVGRVRTQLYAKREITDDATSRSLLGELPPLHGGPPALVRRASATDNVLYSFDRADTPGRPLTLDIFVKAPTARDTERFVEKEYEILDANGEAVKGRKARRTLRQAVTDLGSTRDGDEDDGFELV</sequence>
<keyword evidence="2" id="KW-1185">Reference proteome</keyword>